<accession>A0AAF0DMX7</accession>
<name>A0AAF0DMX7_9EURO</name>
<sequence length="452" mass="50931">MAAAPRQRRKAVDGLDKLPATEQEWHAMALACCLANAKLQDLCSYGRFSASTVPKEAFLTVRCIWSDVMTAHEALPYILGTGSFFNGEHIADAEQLIDRNLLGLDKLDNLFDIICSETKTPREWLCTVADGLGPFSMLISLHRQIMDKALRAVPKDESNPVTYAPKKQAHYDALQPSSGHKALPDSPTPRRPKRPRREYSNSMDNYDLQATNQPLPRPEVEILEIADQLPDEIPEPRTPTETLVVDFMVNFIGGIACLLQRLSNYTVCVANAFETTYRFGPVHEDRPSADKIQFRARIDGSIPFSSPADKSLPEMVMFEAKRAPRGPGQGVTVMGQQSMEHVSYIWKRHEKDRTSISPGVYHTFMIAQDYLSFHITIGTYDNKYLDYIFGPGDVPVIPPSSRRKAFLHVQEFGPFHVDERGHMKLLLRIIVCMMIWQLDGKKEGLMIQEALA</sequence>
<gene>
    <name evidence="2" type="ORF">PRK78_006724</name>
</gene>
<feature type="region of interest" description="Disordered" evidence="1">
    <location>
        <begin position="156"/>
        <end position="213"/>
    </location>
</feature>
<dbReference type="AlphaFoldDB" id="A0AAF0DMX7"/>
<keyword evidence="3" id="KW-1185">Reference proteome</keyword>
<organism evidence="2 3">
    <name type="scientific">Emydomyces testavorans</name>
    <dbReference type="NCBI Taxonomy" id="2070801"/>
    <lineage>
        <taxon>Eukaryota</taxon>
        <taxon>Fungi</taxon>
        <taxon>Dikarya</taxon>
        <taxon>Ascomycota</taxon>
        <taxon>Pezizomycotina</taxon>
        <taxon>Eurotiomycetes</taxon>
        <taxon>Eurotiomycetidae</taxon>
        <taxon>Onygenales</taxon>
        <taxon>Nannizziopsiaceae</taxon>
        <taxon>Emydomyces</taxon>
    </lineage>
</organism>
<proteinExistence type="predicted"/>
<evidence type="ECO:0000256" key="1">
    <source>
        <dbReference type="SAM" id="MobiDB-lite"/>
    </source>
</evidence>
<evidence type="ECO:0000313" key="3">
    <source>
        <dbReference type="Proteomes" id="UP001219355"/>
    </source>
</evidence>
<evidence type="ECO:0000313" key="2">
    <source>
        <dbReference type="EMBL" id="WEW61234.1"/>
    </source>
</evidence>
<feature type="compositionally biased region" description="Polar residues" evidence="1">
    <location>
        <begin position="200"/>
        <end position="213"/>
    </location>
</feature>
<dbReference type="Proteomes" id="UP001219355">
    <property type="component" value="Chromosome 4"/>
</dbReference>
<protein>
    <submittedName>
        <fullName evidence="2">Uncharacterized protein</fullName>
    </submittedName>
</protein>
<dbReference type="EMBL" id="CP120630">
    <property type="protein sequence ID" value="WEW61234.1"/>
    <property type="molecule type" value="Genomic_DNA"/>
</dbReference>
<reference evidence="2" key="1">
    <citation type="submission" date="2023-03" db="EMBL/GenBank/DDBJ databases">
        <title>Emydomyces testavorans Genome Sequence.</title>
        <authorList>
            <person name="Hoyer L."/>
        </authorList>
    </citation>
    <scope>NUCLEOTIDE SEQUENCE</scope>
    <source>
        <strain evidence="2">16-2883</strain>
    </source>
</reference>